<dbReference type="EMBL" id="LZYZ01000001">
    <property type="protein sequence ID" value="OOM16497.1"/>
    <property type="molecule type" value="Genomic_DNA"/>
</dbReference>
<dbReference type="Proteomes" id="UP000191154">
    <property type="component" value="Unassembled WGS sequence"/>
</dbReference>
<reference evidence="1 2" key="1">
    <citation type="submission" date="2016-05" db="EMBL/GenBank/DDBJ databases">
        <title>Microbial solvent formation.</title>
        <authorList>
            <person name="Poehlein A."/>
            <person name="Montoya Solano J.D."/>
            <person name="Flitsch S."/>
            <person name="Krabben P."/>
            <person name="Duerre P."/>
            <person name="Daniel R."/>
        </authorList>
    </citation>
    <scope>NUCLEOTIDE SEQUENCE [LARGE SCALE GENOMIC DNA]</scope>
    <source>
        <strain evidence="1 2">L1-8</strain>
    </source>
</reference>
<sequence>MNSMSNCNGNGTAGTSTCTNPCPPRFIQCTSPDVDLHPAPCPAILVCGEGSNPRITDAVTPAAPIALAEVEIDTTCLCFPSLKIEFSTLMDVLDTGTTPPIVLQLSRICNNGTKKILSTYTINYAKTAGAATASVTTPISFVFCQENVPSKDCTYSIDIISADPSSFIQFTNTSISALAVGCQRLC</sequence>
<protein>
    <recommendedName>
        <fullName evidence="3">DUF4489 domain-containing protein</fullName>
    </recommendedName>
</protein>
<name>A0A1S8NJ78_CLOSA</name>
<evidence type="ECO:0008006" key="3">
    <source>
        <dbReference type="Google" id="ProtNLM"/>
    </source>
</evidence>
<dbReference type="Pfam" id="PF14879">
    <property type="entry name" value="DUF4489"/>
    <property type="match status" value="1"/>
</dbReference>
<evidence type="ECO:0000313" key="2">
    <source>
        <dbReference type="Proteomes" id="UP000191154"/>
    </source>
</evidence>
<accession>A0A1S8NJ78</accession>
<gene>
    <name evidence="1" type="ORF">CLOSAC_07680</name>
</gene>
<proteinExistence type="predicted"/>
<dbReference type="AlphaFoldDB" id="A0A1S8NJ78"/>
<comment type="caution">
    <text evidence="1">The sequence shown here is derived from an EMBL/GenBank/DDBJ whole genome shotgun (WGS) entry which is preliminary data.</text>
</comment>
<dbReference type="InterPro" id="IPR027972">
    <property type="entry name" value="DUF4489"/>
</dbReference>
<evidence type="ECO:0000313" key="1">
    <source>
        <dbReference type="EMBL" id="OOM16497.1"/>
    </source>
</evidence>
<dbReference type="RefSeq" id="WP_077864202.1">
    <property type="nucleotide sequence ID" value="NZ_LZYZ01000001.1"/>
</dbReference>
<organism evidence="1 2">
    <name type="scientific">Clostridium saccharobutylicum</name>
    <dbReference type="NCBI Taxonomy" id="169679"/>
    <lineage>
        <taxon>Bacteria</taxon>
        <taxon>Bacillati</taxon>
        <taxon>Bacillota</taxon>
        <taxon>Clostridia</taxon>
        <taxon>Eubacteriales</taxon>
        <taxon>Clostridiaceae</taxon>
        <taxon>Clostridium</taxon>
    </lineage>
</organism>